<dbReference type="Gene3D" id="3.90.600.10">
    <property type="entry name" value="Phosphoribosylglycinamide synthetase, C-terminal domain"/>
    <property type="match status" value="1"/>
</dbReference>
<dbReference type="InterPro" id="IPR020561">
    <property type="entry name" value="PRibGlycinamid_synth_ATP-grasp"/>
</dbReference>
<keyword evidence="6 11" id="KW-0067">ATP-binding</keyword>
<evidence type="ECO:0000256" key="7">
    <source>
        <dbReference type="ARBA" id="ARBA00038345"/>
    </source>
</evidence>
<dbReference type="SUPFAM" id="SSF52440">
    <property type="entry name" value="PreATP-grasp domain"/>
    <property type="match status" value="1"/>
</dbReference>
<dbReference type="SUPFAM" id="SSF56059">
    <property type="entry name" value="Glutathione synthetase ATP-binding domain-like"/>
    <property type="match status" value="1"/>
</dbReference>
<dbReference type="Pfam" id="PF02844">
    <property type="entry name" value="GARS_N"/>
    <property type="match status" value="1"/>
</dbReference>
<dbReference type="HAMAP" id="MF_00138">
    <property type="entry name" value="GARS"/>
    <property type="match status" value="1"/>
</dbReference>
<dbReference type="STRING" id="498292.SAMN05660845_1099"/>
<gene>
    <name evidence="10" type="primary">purD</name>
    <name evidence="13" type="ORF">SAMN05660845_1099</name>
</gene>
<dbReference type="InterPro" id="IPR020562">
    <property type="entry name" value="PRibGlycinamide_synth_N"/>
</dbReference>
<evidence type="ECO:0000256" key="4">
    <source>
        <dbReference type="ARBA" id="ARBA00022741"/>
    </source>
</evidence>
<dbReference type="InterPro" id="IPR020560">
    <property type="entry name" value="PRibGlycinamide_synth_C-dom"/>
</dbReference>
<keyword evidence="14" id="KW-1185">Reference proteome</keyword>
<evidence type="ECO:0000256" key="11">
    <source>
        <dbReference type="PROSITE-ProRule" id="PRU00409"/>
    </source>
</evidence>
<dbReference type="EMBL" id="FOJT01000003">
    <property type="protein sequence ID" value="SFA97353.1"/>
    <property type="molecule type" value="Genomic_DNA"/>
</dbReference>
<evidence type="ECO:0000256" key="1">
    <source>
        <dbReference type="ARBA" id="ARBA00005174"/>
    </source>
</evidence>
<dbReference type="SUPFAM" id="SSF51246">
    <property type="entry name" value="Rudiment single hybrid motif"/>
    <property type="match status" value="1"/>
</dbReference>
<dbReference type="GO" id="GO:0046872">
    <property type="term" value="F:metal ion binding"/>
    <property type="evidence" value="ECO:0007669"/>
    <property type="project" value="InterPro"/>
</dbReference>
<evidence type="ECO:0000256" key="8">
    <source>
        <dbReference type="ARBA" id="ARBA00042242"/>
    </source>
</evidence>
<evidence type="ECO:0000313" key="14">
    <source>
        <dbReference type="Proteomes" id="UP000199604"/>
    </source>
</evidence>
<dbReference type="FunFam" id="3.90.600.10:FF:000001">
    <property type="entry name" value="Trifunctional purine biosynthetic protein adenosine-3"/>
    <property type="match status" value="1"/>
</dbReference>
<comment type="pathway">
    <text evidence="1 10">Purine metabolism; IMP biosynthesis via de novo pathway; N(1)-(5-phospho-D-ribosyl)glycinamide from 5-phospho-alpha-D-ribose 1-diphosphate: step 2/2.</text>
</comment>
<dbReference type="AlphaFoldDB" id="A0A1I0XBQ7"/>
<evidence type="ECO:0000256" key="2">
    <source>
        <dbReference type="ARBA" id="ARBA00013255"/>
    </source>
</evidence>
<evidence type="ECO:0000256" key="5">
    <source>
        <dbReference type="ARBA" id="ARBA00022755"/>
    </source>
</evidence>
<evidence type="ECO:0000256" key="9">
    <source>
        <dbReference type="ARBA" id="ARBA00042864"/>
    </source>
</evidence>
<evidence type="ECO:0000259" key="12">
    <source>
        <dbReference type="PROSITE" id="PS50975"/>
    </source>
</evidence>
<dbReference type="InterPro" id="IPR016185">
    <property type="entry name" value="PreATP-grasp_dom_sf"/>
</dbReference>
<reference evidence="14" key="1">
    <citation type="submission" date="2016-10" db="EMBL/GenBank/DDBJ databases">
        <authorList>
            <person name="Varghese N."/>
            <person name="Submissions S."/>
        </authorList>
    </citation>
    <scope>NUCLEOTIDE SEQUENCE [LARGE SCALE GENOMIC DNA]</scope>
    <source>
        <strain evidence="14">DSM 21789</strain>
    </source>
</reference>
<feature type="domain" description="ATP-grasp" evidence="12">
    <location>
        <begin position="133"/>
        <end position="341"/>
    </location>
</feature>
<protein>
    <recommendedName>
        <fullName evidence="2 10">Phosphoribosylamine--glycine ligase</fullName>
        <ecNumber evidence="2 10">6.3.4.13</ecNumber>
    </recommendedName>
    <alternativeName>
        <fullName evidence="10">GARS</fullName>
    </alternativeName>
    <alternativeName>
        <fullName evidence="8 10">Glycinamide ribonucleotide synthetase</fullName>
    </alternativeName>
    <alternativeName>
        <fullName evidence="9 10">Phosphoribosylglycinamide synthetase</fullName>
    </alternativeName>
</protein>
<organism evidence="13 14">
    <name type="scientific">Flavobacterium swingsii</name>
    <dbReference type="NCBI Taxonomy" id="498292"/>
    <lineage>
        <taxon>Bacteria</taxon>
        <taxon>Pseudomonadati</taxon>
        <taxon>Bacteroidota</taxon>
        <taxon>Flavobacteriia</taxon>
        <taxon>Flavobacteriales</taxon>
        <taxon>Flavobacteriaceae</taxon>
        <taxon>Flavobacterium</taxon>
    </lineage>
</organism>
<name>A0A1I0XBQ7_9FLAO</name>
<dbReference type="Pfam" id="PF01071">
    <property type="entry name" value="GARS_A"/>
    <property type="match status" value="1"/>
</dbReference>
<accession>A0A1I0XBQ7</accession>
<dbReference type="GO" id="GO:0005524">
    <property type="term" value="F:ATP binding"/>
    <property type="evidence" value="ECO:0007669"/>
    <property type="project" value="UniProtKB-UniRule"/>
</dbReference>
<dbReference type="UniPathway" id="UPA00074">
    <property type="reaction ID" value="UER00125"/>
</dbReference>
<dbReference type="InterPro" id="IPR011054">
    <property type="entry name" value="Rudment_hybrid_motif"/>
</dbReference>
<keyword evidence="3 10" id="KW-0436">Ligase</keyword>
<dbReference type="InterPro" id="IPR037123">
    <property type="entry name" value="PRibGlycinamide_synth_C_sf"/>
</dbReference>
<proteinExistence type="inferred from homology"/>
<dbReference type="Gene3D" id="3.40.50.20">
    <property type="match status" value="1"/>
</dbReference>
<dbReference type="GO" id="GO:0006189">
    <property type="term" value="P:'de novo' IMP biosynthetic process"/>
    <property type="evidence" value="ECO:0007669"/>
    <property type="project" value="UniProtKB-UniRule"/>
</dbReference>
<dbReference type="PANTHER" id="PTHR43472:SF1">
    <property type="entry name" value="PHOSPHORIBOSYLAMINE--GLYCINE LIGASE, CHLOROPLASTIC"/>
    <property type="match status" value="1"/>
</dbReference>
<dbReference type="InterPro" id="IPR013815">
    <property type="entry name" value="ATP_grasp_subdomain_1"/>
</dbReference>
<evidence type="ECO:0000256" key="6">
    <source>
        <dbReference type="ARBA" id="ARBA00022840"/>
    </source>
</evidence>
<dbReference type="Gene3D" id="3.30.1490.20">
    <property type="entry name" value="ATP-grasp fold, A domain"/>
    <property type="match status" value="1"/>
</dbReference>
<dbReference type="Pfam" id="PF02843">
    <property type="entry name" value="GARS_C"/>
    <property type="match status" value="1"/>
</dbReference>
<evidence type="ECO:0000256" key="10">
    <source>
        <dbReference type="HAMAP-Rule" id="MF_00138"/>
    </source>
</evidence>
<dbReference type="InterPro" id="IPR011761">
    <property type="entry name" value="ATP-grasp"/>
</dbReference>
<dbReference type="Proteomes" id="UP000199604">
    <property type="component" value="Unassembled WGS sequence"/>
</dbReference>
<keyword evidence="5 10" id="KW-0658">Purine biosynthesis</keyword>
<dbReference type="GO" id="GO:0009113">
    <property type="term" value="P:purine nucleobase biosynthetic process"/>
    <property type="evidence" value="ECO:0007669"/>
    <property type="project" value="InterPro"/>
</dbReference>
<evidence type="ECO:0000256" key="3">
    <source>
        <dbReference type="ARBA" id="ARBA00022598"/>
    </source>
</evidence>
<dbReference type="SMART" id="SM01210">
    <property type="entry name" value="GARS_C"/>
    <property type="match status" value="1"/>
</dbReference>
<evidence type="ECO:0000313" key="13">
    <source>
        <dbReference type="EMBL" id="SFA97353.1"/>
    </source>
</evidence>
<dbReference type="NCBIfam" id="TIGR00877">
    <property type="entry name" value="purD"/>
    <property type="match status" value="1"/>
</dbReference>
<keyword evidence="4 11" id="KW-0547">Nucleotide-binding</keyword>
<dbReference type="EC" id="6.3.4.13" evidence="2 10"/>
<dbReference type="InterPro" id="IPR000115">
    <property type="entry name" value="PRibGlycinamide_synth"/>
</dbReference>
<dbReference type="SMART" id="SM01209">
    <property type="entry name" value="GARS_A"/>
    <property type="match status" value="1"/>
</dbReference>
<dbReference type="Gene3D" id="3.30.470.20">
    <property type="entry name" value="ATP-grasp fold, B domain"/>
    <property type="match status" value="1"/>
</dbReference>
<sequence>MHHNTRGVAELYGAQRNKTTHTMTILLLGSGGREHALAWKMLQSDKCSKLFVAPGNAGTAQIATNVNLNILDFEAIKAFVVQEKVSMVVVGPEDPLVLGIYDFFKNDSILKDIPVIGPSKKGAQLEGSKEFAKEFLVKHNIPTAAYDSFTAETVEKGCQFLETLQPPYVLKADGLAAGKGVLIIHDLAEAKEELRNMLVHAKFGNASAKVVIEEFLDGIELSCFVLTDGKNYKILPTAKDYKRIGEGDTGLNTGGMGAVSPVPFADAILLEKIETRIVKPTIAGLQKDEIEYKGFVFIGLINVKGEPIVIEYNVRMGDPETEVVIPRLKSDLVELFEAVGNGKLDEVSLEIDSRSATTIMVVSGGYPEDYEKGKVISGLENIEDSIVFHAGTKTENGQVVSNGGRVLAVTSFGNDFQEAIKKSYQNIDKLDFDKMYFRKDIGFDLL</sequence>
<comment type="similarity">
    <text evidence="7 10">Belongs to the GARS family.</text>
</comment>
<dbReference type="PROSITE" id="PS50975">
    <property type="entry name" value="ATP_GRASP"/>
    <property type="match status" value="1"/>
</dbReference>
<dbReference type="GO" id="GO:0004637">
    <property type="term" value="F:phosphoribosylamine-glycine ligase activity"/>
    <property type="evidence" value="ECO:0007669"/>
    <property type="project" value="UniProtKB-UniRule"/>
</dbReference>
<dbReference type="PANTHER" id="PTHR43472">
    <property type="entry name" value="PHOSPHORIBOSYLAMINE--GLYCINE LIGASE"/>
    <property type="match status" value="1"/>
</dbReference>
<comment type="catalytic activity">
    <reaction evidence="10">
        <text>5-phospho-beta-D-ribosylamine + glycine + ATP = N(1)-(5-phospho-beta-D-ribosyl)glycinamide + ADP + phosphate + H(+)</text>
        <dbReference type="Rhea" id="RHEA:17453"/>
        <dbReference type="ChEBI" id="CHEBI:15378"/>
        <dbReference type="ChEBI" id="CHEBI:30616"/>
        <dbReference type="ChEBI" id="CHEBI:43474"/>
        <dbReference type="ChEBI" id="CHEBI:57305"/>
        <dbReference type="ChEBI" id="CHEBI:58681"/>
        <dbReference type="ChEBI" id="CHEBI:143788"/>
        <dbReference type="ChEBI" id="CHEBI:456216"/>
        <dbReference type="EC" id="6.3.4.13"/>
    </reaction>
</comment>